<gene>
    <name evidence="11" type="primary">VSG Do 1</name>
</gene>
<keyword evidence="5" id="KW-0732">Signal</keyword>
<proteinExistence type="evidence at transcript level"/>
<feature type="coiled-coil region" evidence="9">
    <location>
        <begin position="362"/>
        <end position="396"/>
    </location>
</feature>
<dbReference type="GO" id="GO:0098552">
    <property type="term" value="C:side of membrane"/>
    <property type="evidence" value="ECO:0007669"/>
    <property type="project" value="UniProtKB-KW"/>
</dbReference>
<protein>
    <submittedName>
        <fullName evidence="11">Variant surface glycoprotein Do 1</fullName>
    </submittedName>
</protein>
<feature type="domain" description="Trypanosome variant surface glycoprotein B-type N-terminal" evidence="10">
    <location>
        <begin position="27"/>
        <end position="384"/>
    </location>
</feature>
<evidence type="ECO:0000256" key="4">
    <source>
        <dbReference type="ARBA" id="ARBA00022622"/>
    </source>
</evidence>
<keyword evidence="7" id="KW-0325">Glycoprotein</keyword>
<comment type="subcellular location">
    <subcellularLocation>
        <location evidence="2">Cell membrane</location>
        <topology evidence="2">Lipid-anchor</topology>
        <topology evidence="2">GPI-anchor</topology>
    </subcellularLocation>
</comment>
<evidence type="ECO:0000313" key="11">
    <source>
        <dbReference type="EMBL" id="CAI77635.1"/>
    </source>
</evidence>
<accession>Q571X1</accession>
<evidence type="ECO:0000256" key="2">
    <source>
        <dbReference type="ARBA" id="ARBA00004609"/>
    </source>
</evidence>
<evidence type="ECO:0000256" key="6">
    <source>
        <dbReference type="ARBA" id="ARBA00023136"/>
    </source>
</evidence>
<dbReference type="InterPro" id="IPR027446">
    <property type="entry name" value="VSG_C_dom_sf"/>
</dbReference>
<dbReference type="InterPro" id="IPR025932">
    <property type="entry name" value="Trypano_VSG_B_N_dom"/>
</dbReference>
<keyword evidence="9" id="KW-0175">Coiled coil</keyword>
<evidence type="ECO:0000256" key="9">
    <source>
        <dbReference type="SAM" id="Coils"/>
    </source>
</evidence>
<evidence type="ECO:0000259" key="10">
    <source>
        <dbReference type="Pfam" id="PF13206"/>
    </source>
</evidence>
<dbReference type="SUPFAM" id="SSF118251">
    <property type="entry name" value="Variant surface glycoprotein MITAT 1.2, VSG 221, C-terminal domain"/>
    <property type="match status" value="1"/>
</dbReference>
<evidence type="ECO:0000256" key="8">
    <source>
        <dbReference type="ARBA" id="ARBA00023288"/>
    </source>
</evidence>
<dbReference type="EMBL" id="AJ937315">
    <property type="protein sequence ID" value="CAI77635.1"/>
    <property type="molecule type" value="mRNA"/>
</dbReference>
<sequence>MIPATGSPAALAVPQQKQASRYLIVVVAAAMTTKVATAALEEGANAPAFHNLCTILAAADTDLAIGQETTTDKDKLLDTIHQLNHTFSDQSWQNEFKTAKGPGNWRDTLPEKYKGDAKWQEMYPTWLKAAKEAETDEENTAVKKIGAEGLSEAQKLLLRPTVQQLAARAHDIKNQLQSLAKLEQSDDAKGASKLLKEAAYGSATKTRENTAHTDIFASTCTSTATNCCKDDSSQKPPPTAAGVAMCLCAADGTKSKMCVNPQTALSNWNDPQSNHVAEWAKLRVYCSEKLGGDRPEEAINNALESLMANLHFNGNKLYLGAWQTGACRSGSGNAFCVSYTSDASKDASAVNKQPWVEKTRRAVAALRNSRQATAEAKQLKRQLTTIVAELAAAAQAAKNMNTKTINTEKTAPTSTKDLNANCSKHKDSKTTCENTGKCEWKGKTETDGTCEVDESKVTTQTNVAKAGTDSKTNTTGSNSFVIHTAPLLLAVLLF</sequence>
<comment type="function">
    <text evidence="1">VSG forms a coat on the surface of the parasite. The trypanosome evades the immune response of the host by expressing a series of antigenically distinct VSGs from an estimated 1000 VSG genes.</text>
</comment>
<name>Q571X1_TRYBR</name>
<dbReference type="AlphaFoldDB" id="Q571X1"/>
<keyword evidence="4" id="KW-0336">GPI-anchor</keyword>
<evidence type="ECO:0000256" key="5">
    <source>
        <dbReference type="ARBA" id="ARBA00022729"/>
    </source>
</evidence>
<reference evidence="11" key="1">
    <citation type="journal article" date="2007" name="BMC Genomics">
        <title>Variant Surface Glycoprotein gene repertoires in Trypanosoma brucei have diverged to become strain-specific.</title>
        <authorList>
            <person name="Hutchinson C."/>
            <person name="Picozzi K."/>
            <person name="Jones N.G."/>
            <person name="Mott H."/>
            <person name="Sharma R."/>
            <person name="Welburn S.C."/>
            <person name="Carrington M."/>
        </authorList>
    </citation>
    <scope>NUCLEOTIDE SEQUENCE</scope>
    <source>
        <strain evidence="11">Do</strain>
    </source>
</reference>
<dbReference type="Pfam" id="PF13206">
    <property type="entry name" value="VSG_B"/>
    <property type="match status" value="1"/>
</dbReference>
<dbReference type="GO" id="GO:0005886">
    <property type="term" value="C:plasma membrane"/>
    <property type="evidence" value="ECO:0007669"/>
    <property type="project" value="UniProtKB-SubCell"/>
</dbReference>
<evidence type="ECO:0000256" key="3">
    <source>
        <dbReference type="ARBA" id="ARBA00022475"/>
    </source>
</evidence>
<keyword evidence="8" id="KW-0449">Lipoprotein</keyword>
<keyword evidence="3" id="KW-1003">Cell membrane</keyword>
<keyword evidence="6" id="KW-0472">Membrane</keyword>
<organism evidence="11">
    <name type="scientific">Trypanosoma brucei rhodesiense</name>
    <dbReference type="NCBI Taxonomy" id="31286"/>
    <lineage>
        <taxon>Eukaryota</taxon>
        <taxon>Discoba</taxon>
        <taxon>Euglenozoa</taxon>
        <taxon>Kinetoplastea</taxon>
        <taxon>Metakinetoplastina</taxon>
        <taxon>Trypanosomatida</taxon>
        <taxon>Trypanosomatidae</taxon>
        <taxon>Trypanosoma</taxon>
    </lineage>
</organism>
<evidence type="ECO:0000256" key="1">
    <source>
        <dbReference type="ARBA" id="ARBA00002523"/>
    </source>
</evidence>
<evidence type="ECO:0000256" key="7">
    <source>
        <dbReference type="ARBA" id="ARBA00023180"/>
    </source>
</evidence>